<dbReference type="PANTHER" id="PTHR43736:SF1">
    <property type="entry name" value="DIHYDRONEOPTERIN TRIPHOSPHATE DIPHOSPHATASE"/>
    <property type="match status" value="1"/>
</dbReference>
<comment type="similarity">
    <text evidence="1">Belongs to the Nudix hydrolase family.</text>
</comment>
<dbReference type="PROSITE" id="PS00893">
    <property type="entry name" value="NUDIX_BOX"/>
    <property type="match status" value="1"/>
</dbReference>
<dbReference type="PROSITE" id="PS51462">
    <property type="entry name" value="NUDIX"/>
    <property type="match status" value="1"/>
</dbReference>
<sequence length="162" mass="18850">MEIREHFGVYGFCFRDNQRLCIEKNAGPYKGRFDLPGGSQQVGEGLTDTLVREVLEETGYTIASYQHPRVYDAFVKEKGKSFMVHHIMIFYNFTIDHRVAQKTLPFLVADGENDANAVRWLKLEELSFENSSPLVLKLKKEWLGETSLDKDIYRNWEVHETD</sequence>
<comment type="caution">
    <text evidence="4">The sequence shown here is derived from an EMBL/GenBank/DDBJ whole genome shotgun (WGS) entry which is preliminary data.</text>
</comment>
<gene>
    <name evidence="4" type="ORF">ACFSR0_08655</name>
</gene>
<evidence type="ECO:0000256" key="1">
    <source>
        <dbReference type="ARBA" id="ARBA00005582"/>
    </source>
</evidence>
<dbReference type="RefSeq" id="WP_379981901.1">
    <property type="nucleotide sequence ID" value="NZ_JBHUMO010000052.1"/>
</dbReference>
<dbReference type="CDD" id="cd04686">
    <property type="entry name" value="NUDIX_Hydrolase"/>
    <property type="match status" value="1"/>
</dbReference>
<reference evidence="5" key="1">
    <citation type="journal article" date="2019" name="Int. J. Syst. Evol. Microbiol.">
        <title>The Global Catalogue of Microorganisms (GCM) 10K type strain sequencing project: providing services to taxonomists for standard genome sequencing and annotation.</title>
        <authorList>
            <consortium name="The Broad Institute Genomics Platform"/>
            <consortium name="The Broad Institute Genome Sequencing Center for Infectious Disease"/>
            <person name="Wu L."/>
            <person name="Ma J."/>
        </authorList>
    </citation>
    <scope>NUCLEOTIDE SEQUENCE [LARGE SCALE GENOMIC DNA]</scope>
    <source>
        <strain evidence="5">TISTR 932</strain>
    </source>
</reference>
<name>A0ABW5TK25_9ENTE</name>
<dbReference type="SUPFAM" id="SSF55811">
    <property type="entry name" value="Nudix"/>
    <property type="match status" value="1"/>
</dbReference>
<dbReference type="EMBL" id="JBHUMO010000052">
    <property type="protein sequence ID" value="MFD2729492.1"/>
    <property type="molecule type" value="Genomic_DNA"/>
</dbReference>
<dbReference type="Proteomes" id="UP001597427">
    <property type="component" value="Unassembled WGS sequence"/>
</dbReference>
<dbReference type="EC" id="3.6.-.-" evidence="4"/>
<evidence type="ECO:0000313" key="4">
    <source>
        <dbReference type="EMBL" id="MFD2729492.1"/>
    </source>
</evidence>
<dbReference type="InterPro" id="IPR000086">
    <property type="entry name" value="NUDIX_hydrolase_dom"/>
</dbReference>
<evidence type="ECO:0000313" key="5">
    <source>
        <dbReference type="Proteomes" id="UP001597427"/>
    </source>
</evidence>
<protein>
    <submittedName>
        <fullName evidence="4">NUDIX hydrolase</fullName>
        <ecNumber evidence="4">3.6.-.-</ecNumber>
    </submittedName>
</protein>
<dbReference type="InterPro" id="IPR020084">
    <property type="entry name" value="NUDIX_hydrolase_CS"/>
</dbReference>
<feature type="domain" description="Nudix hydrolase" evidence="3">
    <location>
        <begin position="2"/>
        <end position="143"/>
    </location>
</feature>
<accession>A0ABW5TK25</accession>
<dbReference type="InterPro" id="IPR015797">
    <property type="entry name" value="NUDIX_hydrolase-like_dom_sf"/>
</dbReference>
<evidence type="ECO:0000256" key="2">
    <source>
        <dbReference type="ARBA" id="ARBA00022801"/>
    </source>
</evidence>
<keyword evidence="5" id="KW-1185">Reference proteome</keyword>
<organism evidence="4 5">
    <name type="scientific">Enterococcus camelliae</name>
    <dbReference type="NCBI Taxonomy" id="453959"/>
    <lineage>
        <taxon>Bacteria</taxon>
        <taxon>Bacillati</taxon>
        <taxon>Bacillota</taxon>
        <taxon>Bacilli</taxon>
        <taxon>Lactobacillales</taxon>
        <taxon>Enterococcaceae</taxon>
        <taxon>Enterococcus</taxon>
    </lineage>
</organism>
<evidence type="ECO:0000259" key="3">
    <source>
        <dbReference type="PROSITE" id="PS51462"/>
    </source>
</evidence>
<dbReference type="Gene3D" id="3.90.79.10">
    <property type="entry name" value="Nucleoside Triphosphate Pyrophosphohydrolase"/>
    <property type="match status" value="1"/>
</dbReference>
<dbReference type="Pfam" id="PF00293">
    <property type="entry name" value="NUDIX"/>
    <property type="match status" value="1"/>
</dbReference>
<keyword evidence="2 4" id="KW-0378">Hydrolase</keyword>
<proteinExistence type="inferred from homology"/>
<dbReference type="PANTHER" id="PTHR43736">
    <property type="entry name" value="ADP-RIBOSE PYROPHOSPHATASE"/>
    <property type="match status" value="1"/>
</dbReference>
<dbReference type="GO" id="GO:0016787">
    <property type="term" value="F:hydrolase activity"/>
    <property type="evidence" value="ECO:0007669"/>
    <property type="project" value="UniProtKB-KW"/>
</dbReference>